<evidence type="ECO:0000256" key="4">
    <source>
        <dbReference type="ARBA" id="ARBA00047761"/>
    </source>
</evidence>
<dbReference type="PANTHER" id="PTHR23081">
    <property type="entry name" value="RNA POLYMERASE II CTD PHOSPHATASE"/>
    <property type="match status" value="1"/>
</dbReference>
<evidence type="ECO:0000259" key="9">
    <source>
        <dbReference type="PROSITE" id="PS50969"/>
    </source>
</evidence>
<dbReference type="CDD" id="cd17729">
    <property type="entry name" value="BRCT_CTDP1"/>
    <property type="match status" value="1"/>
</dbReference>
<comment type="catalytic activity">
    <reaction evidence="5 6">
        <text>O-phospho-L-threonyl-[protein] + H2O = L-threonyl-[protein] + phosphate</text>
        <dbReference type="Rhea" id="RHEA:47004"/>
        <dbReference type="Rhea" id="RHEA-COMP:11060"/>
        <dbReference type="Rhea" id="RHEA-COMP:11605"/>
        <dbReference type="ChEBI" id="CHEBI:15377"/>
        <dbReference type="ChEBI" id="CHEBI:30013"/>
        <dbReference type="ChEBI" id="CHEBI:43474"/>
        <dbReference type="ChEBI" id="CHEBI:61977"/>
        <dbReference type="EC" id="3.1.3.16"/>
    </reaction>
</comment>
<keyword evidence="11" id="KW-1185">Reference proteome</keyword>
<name>A0A420XX64_9PEZI</name>
<keyword evidence="2 6" id="KW-0378">Hydrolase</keyword>
<evidence type="ECO:0000313" key="11">
    <source>
        <dbReference type="Proteomes" id="UP000275385"/>
    </source>
</evidence>
<feature type="domain" description="BRCT" evidence="8">
    <location>
        <begin position="493"/>
        <end position="588"/>
    </location>
</feature>
<evidence type="ECO:0000256" key="7">
    <source>
        <dbReference type="SAM" id="MobiDB-lite"/>
    </source>
</evidence>
<evidence type="ECO:0000259" key="8">
    <source>
        <dbReference type="PROSITE" id="PS50172"/>
    </source>
</evidence>
<feature type="domain" description="FCP1 homology" evidence="9">
    <location>
        <begin position="158"/>
        <end position="338"/>
    </location>
</feature>
<dbReference type="InterPro" id="IPR011947">
    <property type="entry name" value="FCP1_euk"/>
</dbReference>
<organism evidence="10 11">
    <name type="scientific">Coniochaeta pulveracea</name>
    <dbReference type="NCBI Taxonomy" id="177199"/>
    <lineage>
        <taxon>Eukaryota</taxon>
        <taxon>Fungi</taxon>
        <taxon>Dikarya</taxon>
        <taxon>Ascomycota</taxon>
        <taxon>Pezizomycotina</taxon>
        <taxon>Sordariomycetes</taxon>
        <taxon>Sordariomycetidae</taxon>
        <taxon>Coniochaetales</taxon>
        <taxon>Coniochaetaceae</taxon>
        <taxon>Coniochaeta</taxon>
    </lineage>
</organism>
<dbReference type="SUPFAM" id="SSF56784">
    <property type="entry name" value="HAD-like"/>
    <property type="match status" value="1"/>
</dbReference>
<dbReference type="SMART" id="SM00292">
    <property type="entry name" value="BRCT"/>
    <property type="match status" value="1"/>
</dbReference>
<dbReference type="Gene3D" id="3.40.50.10190">
    <property type="entry name" value="BRCT domain"/>
    <property type="match status" value="1"/>
</dbReference>
<evidence type="ECO:0000256" key="3">
    <source>
        <dbReference type="ARBA" id="ARBA00023242"/>
    </source>
</evidence>
<sequence>MTKTIRSGTRLRYPITIVRLEKAPGDRIKKGVRLFQYSFKWMREVGDFRSGDTWQQEQTSTTDFPCPVDGKLQQWRIKEGDVIPRDQALLDAEEDCSHEIQVHGLCAICGKDMTEVSWATDSRDTDRAPINMTHDQTSLLVSKEHAQKAERELQSRLLEQRKLSLVVDLDQTIIHACIEPTIGDWQRDPNNPNYEALKDVKSFQLSDDGPRGLTSGCWYYIKLRPGLEEFLNKVASNYELHVYTMGTRTYAQNIAKLVDPQGKLFGNRVISRDENGNMTAKSLQRLFPVSTNMVVIIDDRSDVWPRNRPNLIKVTPYDFFKGVGDINSSFLPQRADLLTPSPSPVPSPAKPNSASPETVGEPGASKSSPESPVADLVAMSGADDPALAKRQTEEQARELEKQIKERPLLHMQEKLDKEDEEAESTTPEAENGEHTEAPGSPHHRHRLLLDNDHELPYLEEHLTALHKRYYEEYDRVASQSSVLPDVGKVLDSLKAQVLKGTKVVLSGLVPIGVDVRKSEIGLQVSSFGAELRDRVSRDITHLVVSSARPRTQKVRQAAQFSHIKIVNQDWLAECLTQWNRVDEKPYLVDVHPADRKGVKELESEVVSTENTDTEVVSDADDTDDTAVVKPRPLRIKPGSSGLQIALNGDADEEPDSEDDDIDEDEEGLMPSDILDGELSPVDDLKTFDWDSAGAELEDFLGSDDDDDDEGDEDENVDGEDDNDDEEPAKPDDTTSRKRKHGVDADESDAESVDQISIGSSKKQRISTDQPASNHVDNNSSLPTPQVTGDEQDITAGTDHGQEKTSGTDNNELEIDDAELEADLEAELEREFADDFDEEEEGGGPTADADNSKEQNVPSEKG</sequence>
<comment type="caution">
    <text evidence="10">The sequence shown here is derived from an EMBL/GenBank/DDBJ whole genome shotgun (WGS) entry which is preliminary data.</text>
</comment>
<comment type="subcellular location">
    <subcellularLocation>
        <location evidence="1 6">Nucleus</location>
    </subcellularLocation>
</comment>
<dbReference type="Pfam" id="PF03031">
    <property type="entry name" value="NIF"/>
    <property type="match status" value="1"/>
</dbReference>
<dbReference type="InterPro" id="IPR004274">
    <property type="entry name" value="FCP1_dom"/>
</dbReference>
<evidence type="ECO:0000256" key="2">
    <source>
        <dbReference type="ARBA" id="ARBA00022801"/>
    </source>
</evidence>
<dbReference type="Gene3D" id="3.40.50.1000">
    <property type="entry name" value="HAD superfamily/HAD-like"/>
    <property type="match status" value="1"/>
</dbReference>
<feature type="compositionally biased region" description="Acidic residues" evidence="7">
    <location>
        <begin position="649"/>
        <end position="667"/>
    </location>
</feature>
<dbReference type="PROSITE" id="PS50969">
    <property type="entry name" value="FCP1"/>
    <property type="match status" value="1"/>
</dbReference>
<keyword evidence="3 6" id="KW-0539">Nucleus</keyword>
<comment type="function">
    <text evidence="6">This promotes the activity of RNA polymerase II.</text>
</comment>
<dbReference type="InterPro" id="IPR023214">
    <property type="entry name" value="HAD_sf"/>
</dbReference>
<dbReference type="Pfam" id="PF00533">
    <property type="entry name" value="BRCT"/>
    <property type="match status" value="1"/>
</dbReference>
<dbReference type="GO" id="GO:0008420">
    <property type="term" value="F:RNA polymerase II CTD heptapeptide repeat phosphatase activity"/>
    <property type="evidence" value="ECO:0007669"/>
    <property type="project" value="UniProtKB-UniRule"/>
</dbReference>
<evidence type="ECO:0000256" key="6">
    <source>
        <dbReference type="RuleBase" id="RU366066"/>
    </source>
</evidence>
<dbReference type="InterPro" id="IPR001357">
    <property type="entry name" value="BRCT_dom"/>
</dbReference>
<dbReference type="STRING" id="177199.A0A420XX64"/>
<dbReference type="EC" id="3.1.3.16" evidence="6"/>
<accession>A0A420XX64</accession>
<dbReference type="PROSITE" id="PS50172">
    <property type="entry name" value="BRCT"/>
    <property type="match status" value="1"/>
</dbReference>
<feature type="compositionally biased region" description="Acidic residues" evidence="7">
    <location>
        <begin position="695"/>
        <end position="726"/>
    </location>
</feature>
<feature type="region of interest" description="Disordered" evidence="7">
    <location>
        <begin position="386"/>
        <end position="445"/>
    </location>
</feature>
<dbReference type="OrthoDB" id="10249888at2759"/>
<dbReference type="InterPro" id="IPR036420">
    <property type="entry name" value="BRCT_dom_sf"/>
</dbReference>
<dbReference type="SMART" id="SM00577">
    <property type="entry name" value="CPDc"/>
    <property type="match status" value="1"/>
</dbReference>
<dbReference type="FunFam" id="3.40.50.1000:FF:000142">
    <property type="entry name" value="Similar to FCP1-like phosphatase"/>
    <property type="match status" value="1"/>
</dbReference>
<dbReference type="SUPFAM" id="SSF52113">
    <property type="entry name" value="BRCT domain"/>
    <property type="match status" value="1"/>
</dbReference>
<proteinExistence type="predicted"/>
<gene>
    <name evidence="10" type="primary">FCP1</name>
    <name evidence="10" type="ORF">DL546_000168</name>
</gene>
<dbReference type="NCBIfam" id="TIGR02250">
    <property type="entry name" value="FCP1_euk"/>
    <property type="match status" value="1"/>
</dbReference>
<evidence type="ECO:0000256" key="5">
    <source>
        <dbReference type="ARBA" id="ARBA00048336"/>
    </source>
</evidence>
<feature type="compositionally biased region" description="Acidic residues" evidence="7">
    <location>
        <begin position="611"/>
        <end position="624"/>
    </location>
</feature>
<feature type="region of interest" description="Disordered" evidence="7">
    <location>
        <begin position="334"/>
        <end position="373"/>
    </location>
</feature>
<dbReference type="Proteomes" id="UP000275385">
    <property type="component" value="Unassembled WGS sequence"/>
</dbReference>
<comment type="catalytic activity">
    <reaction evidence="4 6">
        <text>O-phospho-L-seryl-[protein] + H2O = L-seryl-[protein] + phosphate</text>
        <dbReference type="Rhea" id="RHEA:20629"/>
        <dbReference type="Rhea" id="RHEA-COMP:9863"/>
        <dbReference type="Rhea" id="RHEA-COMP:11604"/>
        <dbReference type="ChEBI" id="CHEBI:15377"/>
        <dbReference type="ChEBI" id="CHEBI:29999"/>
        <dbReference type="ChEBI" id="CHEBI:43474"/>
        <dbReference type="ChEBI" id="CHEBI:83421"/>
        <dbReference type="EC" id="3.1.3.16"/>
    </reaction>
</comment>
<dbReference type="PANTHER" id="PTHR23081:SF36">
    <property type="entry name" value="RNA POLYMERASE II SUBUNIT A C-TERMINAL DOMAIN PHOSPHATASE"/>
    <property type="match status" value="1"/>
</dbReference>
<evidence type="ECO:0000313" key="10">
    <source>
        <dbReference type="EMBL" id="RKU40251.1"/>
    </source>
</evidence>
<feature type="compositionally biased region" description="Basic and acidic residues" evidence="7">
    <location>
        <begin position="386"/>
        <end position="417"/>
    </location>
</feature>
<feature type="compositionally biased region" description="Acidic residues" evidence="7">
    <location>
        <begin position="810"/>
        <end position="825"/>
    </location>
</feature>
<dbReference type="GO" id="GO:0005634">
    <property type="term" value="C:nucleus"/>
    <property type="evidence" value="ECO:0007669"/>
    <property type="project" value="UniProtKB-SubCell"/>
</dbReference>
<feature type="compositionally biased region" description="Polar residues" evidence="7">
    <location>
        <begin position="753"/>
        <end position="788"/>
    </location>
</feature>
<evidence type="ECO:0000256" key="1">
    <source>
        <dbReference type="ARBA" id="ARBA00004123"/>
    </source>
</evidence>
<dbReference type="CDD" id="cd07521">
    <property type="entry name" value="HAD_FCP1-like"/>
    <property type="match status" value="1"/>
</dbReference>
<dbReference type="EMBL" id="QVQW01000112">
    <property type="protein sequence ID" value="RKU40251.1"/>
    <property type="molecule type" value="Genomic_DNA"/>
</dbReference>
<dbReference type="InterPro" id="IPR039189">
    <property type="entry name" value="Fcp1"/>
</dbReference>
<reference evidence="10 11" key="1">
    <citation type="submission" date="2018-08" db="EMBL/GenBank/DDBJ databases">
        <title>Draft genome of the lignicolous fungus Coniochaeta pulveracea.</title>
        <authorList>
            <person name="Borstlap C.J."/>
            <person name="De Witt R.N."/>
            <person name="Botha A."/>
            <person name="Volschenk H."/>
        </authorList>
    </citation>
    <scope>NUCLEOTIDE SEQUENCE [LARGE SCALE GENOMIC DNA]</scope>
    <source>
        <strain evidence="10 11">CAB683</strain>
    </source>
</reference>
<protein>
    <recommendedName>
        <fullName evidence="6">RNA polymerase II subunit A C-terminal domain phosphatase</fullName>
        <ecNumber evidence="6">3.1.3.16</ecNumber>
    </recommendedName>
</protein>
<dbReference type="InterPro" id="IPR036412">
    <property type="entry name" value="HAD-like_sf"/>
</dbReference>
<feature type="region of interest" description="Disordered" evidence="7">
    <location>
        <begin position="599"/>
        <end position="861"/>
    </location>
</feature>
<dbReference type="AlphaFoldDB" id="A0A420XX64"/>